<comment type="caution">
    <text evidence="1">The sequence shown here is derived from an EMBL/GenBank/DDBJ whole genome shotgun (WGS) entry which is preliminary data.</text>
</comment>
<dbReference type="EMBL" id="CAXAMN010028250">
    <property type="protein sequence ID" value="CAK9115845.1"/>
    <property type="molecule type" value="Genomic_DNA"/>
</dbReference>
<organism evidence="1 2">
    <name type="scientific">Durusdinium trenchii</name>
    <dbReference type="NCBI Taxonomy" id="1381693"/>
    <lineage>
        <taxon>Eukaryota</taxon>
        <taxon>Sar</taxon>
        <taxon>Alveolata</taxon>
        <taxon>Dinophyceae</taxon>
        <taxon>Suessiales</taxon>
        <taxon>Symbiodiniaceae</taxon>
        <taxon>Durusdinium</taxon>
    </lineage>
</organism>
<sequence length="178" mass="20414">MSTAALTDQFSSLVSGIRVMSSCVEGVRFFSRVHPKMYRCLGRSKVGLSRGLRLRGRQLTALGSGRFRLHEPGVDEEQLLQGLPSMAEVEHFARYWKQRVPCPDPWAPVEGFYILSLYGRARRRVYFGRYETKRLMEHVLWTSCIRPSFEGEELLPAPTILLATYGTAFFRQKEKHVG</sequence>
<protein>
    <recommendedName>
        <fullName evidence="3">Cyanocobalamin reductase (cyanide-eliminating)</fullName>
    </recommendedName>
</protein>
<evidence type="ECO:0000313" key="1">
    <source>
        <dbReference type="EMBL" id="CAK9115845.1"/>
    </source>
</evidence>
<gene>
    <name evidence="1" type="ORF">CCMP2556_LOCUS53580</name>
</gene>
<proteinExistence type="predicted"/>
<keyword evidence="2" id="KW-1185">Reference proteome</keyword>
<accession>A0ABP0SUH4</accession>
<name>A0ABP0SUH4_9DINO</name>
<evidence type="ECO:0008006" key="3">
    <source>
        <dbReference type="Google" id="ProtNLM"/>
    </source>
</evidence>
<evidence type="ECO:0000313" key="2">
    <source>
        <dbReference type="Proteomes" id="UP001642484"/>
    </source>
</evidence>
<reference evidence="1 2" key="1">
    <citation type="submission" date="2024-02" db="EMBL/GenBank/DDBJ databases">
        <authorList>
            <person name="Chen Y."/>
            <person name="Shah S."/>
            <person name="Dougan E. K."/>
            <person name="Thang M."/>
            <person name="Chan C."/>
        </authorList>
    </citation>
    <scope>NUCLEOTIDE SEQUENCE [LARGE SCALE GENOMIC DNA]</scope>
</reference>
<dbReference type="Proteomes" id="UP001642484">
    <property type="component" value="Unassembled WGS sequence"/>
</dbReference>